<dbReference type="Pfam" id="PF05067">
    <property type="entry name" value="Mn_catalase"/>
    <property type="match status" value="1"/>
</dbReference>
<feature type="binding site" evidence="2">
    <location>
        <position position="69"/>
    </location>
    <ligand>
        <name>Mn(2+)</name>
        <dbReference type="ChEBI" id="CHEBI:29035"/>
        <label>1</label>
    </ligand>
</feature>
<dbReference type="STRING" id="440168.SAMN04487974_1269"/>
<dbReference type="InterPro" id="IPR012347">
    <property type="entry name" value="Ferritin-like"/>
</dbReference>
<evidence type="ECO:0000256" key="1">
    <source>
        <dbReference type="ARBA" id="ARBA00007644"/>
    </source>
</evidence>
<feature type="binding site" evidence="3">
    <location>
        <position position="226"/>
    </location>
    <ligand>
        <name>Ca(2+)</name>
        <dbReference type="ChEBI" id="CHEBI:29108"/>
    </ligand>
</feature>
<evidence type="ECO:0000313" key="6">
    <source>
        <dbReference type="Proteomes" id="UP000199495"/>
    </source>
</evidence>
<dbReference type="EMBL" id="FNCS01000026">
    <property type="protein sequence ID" value="SDH15998.1"/>
    <property type="molecule type" value="Genomic_DNA"/>
</dbReference>
<dbReference type="InterPro" id="IPR039377">
    <property type="entry name" value="Mn_catalase_dom"/>
</dbReference>
<comment type="cofactor">
    <cofactor evidence="3">
        <name>Ca(2+)</name>
        <dbReference type="ChEBI" id="CHEBI:29108"/>
    </cofactor>
    <text evidence="3">Binds 1 Ca(2+) ion per subunit.</text>
</comment>
<evidence type="ECO:0000256" key="4">
    <source>
        <dbReference type="SAM" id="MobiDB-lite"/>
    </source>
</evidence>
<accession>A0A1G8A4Z0</accession>
<reference evidence="5 6" key="1">
    <citation type="submission" date="2016-10" db="EMBL/GenBank/DDBJ databases">
        <authorList>
            <person name="de Groot N.N."/>
        </authorList>
    </citation>
    <scope>NUCLEOTIDE SEQUENCE [LARGE SCALE GENOMIC DNA]</scope>
    <source>
        <strain evidence="5 6">CGMCC 1.10267</strain>
    </source>
</reference>
<feature type="region of interest" description="Disordered" evidence="4">
    <location>
        <begin position="228"/>
        <end position="274"/>
    </location>
</feature>
<feature type="binding site" evidence="2">
    <location>
        <position position="182"/>
    </location>
    <ligand>
        <name>Mn(2+)</name>
        <dbReference type="ChEBI" id="CHEBI:29035"/>
        <label>1</label>
    </ligand>
</feature>
<comment type="similarity">
    <text evidence="1">Belongs to the manganese catalase family.</text>
</comment>
<feature type="binding site" evidence="2">
    <location>
        <position position="66"/>
    </location>
    <ligand>
        <name>Mn(2+)</name>
        <dbReference type="ChEBI" id="CHEBI:29035"/>
        <label>2</label>
    </ligand>
</feature>
<keyword evidence="2" id="KW-0479">Metal-binding</keyword>
<dbReference type="Gene3D" id="1.20.1260.10">
    <property type="match status" value="1"/>
</dbReference>
<dbReference type="AlphaFoldDB" id="A0A1G8A4Z0"/>
<dbReference type="GO" id="GO:0046872">
    <property type="term" value="F:metal ion binding"/>
    <property type="evidence" value="ECO:0007669"/>
    <property type="project" value="UniProtKB-KW"/>
</dbReference>
<gene>
    <name evidence="5" type="ORF">SAMN04487974_1269</name>
</gene>
<evidence type="ECO:0000313" key="5">
    <source>
        <dbReference type="EMBL" id="SDH15998.1"/>
    </source>
</evidence>
<keyword evidence="2" id="KW-0464">Manganese</keyword>
<dbReference type="InterPro" id="IPR007760">
    <property type="entry name" value="Mn_catalase"/>
</dbReference>
<proteinExistence type="inferred from homology"/>
<keyword evidence="3" id="KW-0106">Calcium</keyword>
<keyword evidence="6" id="KW-1185">Reference proteome</keyword>
<sequence>MFYTDNKLQYPVRVEKPNPLFARALQQAIGGVEGEIRVAMQYMFQAWGARGDNKFRDLLLNTAAEELGHIEMLATAVALNLENAPLSMQEDVSSDSIGGAVLNGMNLRHILSTGLAALPENANGVPFNASHVYASGNIAADMSANVTAESSGRVLAVRLYNMTDDPGMKEMLSYLIARDTMHQNQWLAAIEELGGNEEVFPIPNSFPQDQEAREYSYVYMGFQADGSEPAPGRWSEGLSIDGNDSFSTRPMDPLGEEPALGRARPNSGAQAEQM</sequence>
<evidence type="ECO:0000256" key="3">
    <source>
        <dbReference type="PIRSR" id="PIRSR607760-2"/>
    </source>
</evidence>
<organism evidence="5 6">
    <name type="scientific">Pelagibacterium luteolum</name>
    <dbReference type="NCBI Taxonomy" id="440168"/>
    <lineage>
        <taxon>Bacteria</taxon>
        <taxon>Pseudomonadati</taxon>
        <taxon>Pseudomonadota</taxon>
        <taxon>Alphaproteobacteria</taxon>
        <taxon>Hyphomicrobiales</taxon>
        <taxon>Devosiaceae</taxon>
        <taxon>Pelagibacterium</taxon>
    </lineage>
</organism>
<dbReference type="OrthoDB" id="8334870at2"/>
<feature type="binding site" evidence="3">
    <location>
        <position position="57"/>
    </location>
    <ligand>
        <name>Ca(2+)</name>
        <dbReference type="ChEBI" id="CHEBI:29108"/>
    </ligand>
</feature>
<comment type="cofactor">
    <cofactor evidence="2">
        <name>Mn(2+)</name>
        <dbReference type="ChEBI" id="CHEBI:29035"/>
    </cofactor>
    <text evidence="2">Binds 2 manganese ions per subunit.</text>
</comment>
<name>A0A1G8A4Z0_9HYPH</name>
<feature type="binding site" evidence="2">
    <location>
        <position position="149"/>
    </location>
    <ligand>
        <name>Mn(2+)</name>
        <dbReference type="ChEBI" id="CHEBI:29035"/>
        <label>1</label>
    </ligand>
</feature>
<dbReference type="Proteomes" id="UP000199495">
    <property type="component" value="Unassembled WGS sequence"/>
</dbReference>
<evidence type="ECO:0000256" key="2">
    <source>
        <dbReference type="PIRSR" id="PIRSR607760-1"/>
    </source>
</evidence>
<dbReference type="SUPFAM" id="SSF47240">
    <property type="entry name" value="Ferritin-like"/>
    <property type="match status" value="1"/>
</dbReference>
<protein>
    <submittedName>
        <fullName evidence="5">Mn-containing catalase</fullName>
    </submittedName>
</protein>
<dbReference type="InterPro" id="IPR009078">
    <property type="entry name" value="Ferritin-like_SF"/>
</dbReference>
<dbReference type="CDD" id="cd01051">
    <property type="entry name" value="Mn_catalase"/>
    <property type="match status" value="1"/>
</dbReference>
<dbReference type="RefSeq" id="WP_090599834.1">
    <property type="nucleotide sequence ID" value="NZ_FNCS01000026.1"/>
</dbReference>
<feature type="binding site" evidence="2">
    <location>
        <position position="35"/>
    </location>
    <ligand>
        <name>Mn(2+)</name>
        <dbReference type="ChEBI" id="CHEBI:29035"/>
        <label>1</label>
    </ligand>
</feature>